<evidence type="ECO:0000313" key="6">
    <source>
        <dbReference type="EMBL" id="ANU08696.1"/>
    </source>
</evidence>
<dbReference type="OrthoDB" id="67979at2"/>
<name>A0A1C7DB32_9SPHN</name>
<dbReference type="KEGG" id="anh:A6F65_02415"/>
<dbReference type="Proteomes" id="UP000092698">
    <property type="component" value="Chromosome"/>
</dbReference>
<feature type="domain" description="Tyr recombinase" evidence="5">
    <location>
        <begin position="4"/>
        <end position="191"/>
    </location>
</feature>
<dbReference type="RefSeq" id="WP_067789172.1">
    <property type="nucleotide sequence ID" value="NZ_CP016545.1"/>
</dbReference>
<dbReference type="PROSITE" id="PS51898">
    <property type="entry name" value="TYR_RECOMBINASE"/>
    <property type="match status" value="1"/>
</dbReference>
<proteinExistence type="inferred from homology"/>
<evidence type="ECO:0000256" key="1">
    <source>
        <dbReference type="ARBA" id="ARBA00008857"/>
    </source>
</evidence>
<evidence type="ECO:0000256" key="4">
    <source>
        <dbReference type="ARBA" id="ARBA00023172"/>
    </source>
</evidence>
<accession>A0A1C7DB32</accession>
<dbReference type="PANTHER" id="PTHR30349">
    <property type="entry name" value="PHAGE INTEGRASE-RELATED"/>
    <property type="match status" value="1"/>
</dbReference>
<dbReference type="InterPro" id="IPR002104">
    <property type="entry name" value="Integrase_catalytic"/>
</dbReference>
<comment type="similarity">
    <text evidence="1">Belongs to the 'phage' integrase family.</text>
</comment>
<dbReference type="EMBL" id="CP016545">
    <property type="protein sequence ID" value="ANU08696.1"/>
    <property type="molecule type" value="Genomic_DNA"/>
</dbReference>
<keyword evidence="2" id="KW-0229">DNA integration</keyword>
<dbReference type="PANTHER" id="PTHR30349:SF41">
    <property type="entry name" value="INTEGRASE_RECOMBINASE PROTEIN MJ0367-RELATED"/>
    <property type="match status" value="1"/>
</dbReference>
<dbReference type="GO" id="GO:0015074">
    <property type="term" value="P:DNA integration"/>
    <property type="evidence" value="ECO:0007669"/>
    <property type="project" value="UniProtKB-KW"/>
</dbReference>
<dbReference type="InterPro" id="IPR011010">
    <property type="entry name" value="DNA_brk_join_enz"/>
</dbReference>
<dbReference type="AlphaFoldDB" id="A0A1C7DB32"/>
<dbReference type="Pfam" id="PF00589">
    <property type="entry name" value="Phage_integrase"/>
    <property type="match status" value="1"/>
</dbReference>
<sequence>MRRAPARVLEPADVRRLYTHVGRLRHPLRNQIIVLASFKAGLRACEISQLTWPMVLRSDGKIADALTVPGAIAKYGSGRIIPLQLELKKALRQHHQASGSPRSGFIVQSERGGAMTSQSIVNWFAAIYRDLGIDGASSHSGRRTFITTAARSLSKVGGSLRDVQELAGHRALSTTERYIQGDRDAQRKLIKLI</sequence>
<organism evidence="6 7">
    <name type="scientific">Paraurantiacibacter namhicola</name>
    <dbReference type="NCBI Taxonomy" id="645517"/>
    <lineage>
        <taxon>Bacteria</taxon>
        <taxon>Pseudomonadati</taxon>
        <taxon>Pseudomonadota</taxon>
        <taxon>Alphaproteobacteria</taxon>
        <taxon>Sphingomonadales</taxon>
        <taxon>Erythrobacteraceae</taxon>
        <taxon>Paraurantiacibacter</taxon>
    </lineage>
</organism>
<dbReference type="STRING" id="645517.A6F65_02415"/>
<dbReference type="SUPFAM" id="SSF56349">
    <property type="entry name" value="DNA breaking-rejoining enzymes"/>
    <property type="match status" value="1"/>
</dbReference>
<evidence type="ECO:0000256" key="2">
    <source>
        <dbReference type="ARBA" id="ARBA00022908"/>
    </source>
</evidence>
<dbReference type="CDD" id="cd00397">
    <property type="entry name" value="DNA_BRE_C"/>
    <property type="match status" value="1"/>
</dbReference>
<evidence type="ECO:0000259" key="5">
    <source>
        <dbReference type="PROSITE" id="PS51898"/>
    </source>
</evidence>
<dbReference type="Gene3D" id="1.10.443.10">
    <property type="entry name" value="Intergrase catalytic core"/>
    <property type="match status" value="1"/>
</dbReference>
<dbReference type="GO" id="GO:0006310">
    <property type="term" value="P:DNA recombination"/>
    <property type="evidence" value="ECO:0007669"/>
    <property type="project" value="UniProtKB-KW"/>
</dbReference>
<protein>
    <submittedName>
        <fullName evidence="6">Site-specific tyrosine recombinase XerC</fullName>
    </submittedName>
</protein>
<keyword evidence="4" id="KW-0233">DNA recombination</keyword>
<dbReference type="GO" id="GO:0003677">
    <property type="term" value="F:DNA binding"/>
    <property type="evidence" value="ECO:0007669"/>
    <property type="project" value="UniProtKB-KW"/>
</dbReference>
<dbReference type="InterPro" id="IPR013762">
    <property type="entry name" value="Integrase-like_cat_sf"/>
</dbReference>
<reference evidence="6 7" key="1">
    <citation type="submission" date="2016-07" db="EMBL/GenBank/DDBJ databases">
        <title>Complete genome sequence of Altererythrobacter namhicola JCM 16345T, containing esterase-encoding genes.</title>
        <authorList>
            <person name="Cheng H."/>
            <person name="Wu Y.-H."/>
            <person name="Jian S.-L."/>
            <person name="Huo Y.-Y."/>
            <person name="Wang C.-S."/>
            <person name="Xu X.-W."/>
        </authorList>
    </citation>
    <scope>NUCLEOTIDE SEQUENCE [LARGE SCALE GENOMIC DNA]</scope>
    <source>
        <strain evidence="6 7">JCM 16345</strain>
    </source>
</reference>
<gene>
    <name evidence="6" type="ORF">A6F65_02415</name>
</gene>
<evidence type="ECO:0000313" key="7">
    <source>
        <dbReference type="Proteomes" id="UP000092698"/>
    </source>
</evidence>
<evidence type="ECO:0000256" key="3">
    <source>
        <dbReference type="ARBA" id="ARBA00023125"/>
    </source>
</evidence>
<keyword evidence="7" id="KW-1185">Reference proteome</keyword>
<dbReference type="PATRIC" id="fig|645517.4.peg.2399"/>
<keyword evidence="3" id="KW-0238">DNA-binding</keyword>
<dbReference type="InterPro" id="IPR050090">
    <property type="entry name" value="Tyrosine_recombinase_XerCD"/>
</dbReference>